<evidence type="ECO:0000259" key="4">
    <source>
        <dbReference type="Pfam" id="PF00535"/>
    </source>
</evidence>
<evidence type="ECO:0000256" key="2">
    <source>
        <dbReference type="ARBA" id="ARBA00022676"/>
    </source>
</evidence>
<dbReference type="OrthoDB" id="9801954at2"/>
<dbReference type="Gene3D" id="3.90.550.10">
    <property type="entry name" value="Spore Coat Polysaccharide Biosynthesis Protein SpsA, Chain A"/>
    <property type="match status" value="1"/>
</dbReference>
<gene>
    <name evidence="6" type="ORF">B0I18_11451</name>
</gene>
<dbReference type="Pfam" id="PF02709">
    <property type="entry name" value="Glyco_transf_7C"/>
    <property type="match status" value="1"/>
</dbReference>
<proteinExistence type="inferred from homology"/>
<evidence type="ECO:0000259" key="5">
    <source>
        <dbReference type="Pfam" id="PF02709"/>
    </source>
</evidence>
<protein>
    <submittedName>
        <fullName evidence="6">Glycosyl transferase family 2</fullName>
    </submittedName>
</protein>
<dbReference type="AlphaFoldDB" id="A0A2P8CV76"/>
<dbReference type="GO" id="GO:0016757">
    <property type="term" value="F:glycosyltransferase activity"/>
    <property type="evidence" value="ECO:0007669"/>
    <property type="project" value="UniProtKB-KW"/>
</dbReference>
<comment type="similarity">
    <text evidence="1">Belongs to the glycosyltransferase 2 family.</text>
</comment>
<feature type="domain" description="Glycosyltransferase 2-like" evidence="4">
    <location>
        <begin position="4"/>
        <end position="108"/>
    </location>
</feature>
<dbReference type="InterPro" id="IPR027791">
    <property type="entry name" value="Galactosyl_T_C"/>
</dbReference>
<dbReference type="PANTHER" id="PTHR43179:SF12">
    <property type="entry name" value="GALACTOFURANOSYLTRANSFERASE GLFT2"/>
    <property type="match status" value="1"/>
</dbReference>
<sequence length="282" mass="32225">MKASVIISTYKRTDNLSLILQALDRQTCNNFEVIISEDDHNPEMAFYISVAQKRHAFPIVHLSQDADEGFRKNQMLNRSIAAAKGVLLIFLDGDCIPHPSLVEEYIRHGTSHRIMTGRRVMLHQRITQRLYRYNSLQPLSLLRIIAAGSSHIEEGLYLPFMPRTKAKGILGCNWGVMKERLLEINGFDEDYQQAAYGEDLDIEWRLLQTGCHLFSMKFRAIVYHLDHAANYGQEELKQSQRLWEQKRKANIVACINGLVKTVVQAPRKYPGALPLPPVAQAL</sequence>
<keyword evidence="3 6" id="KW-0808">Transferase</keyword>
<dbReference type="InterPro" id="IPR029044">
    <property type="entry name" value="Nucleotide-diphossugar_trans"/>
</dbReference>
<reference evidence="6 7" key="1">
    <citation type="submission" date="2018-03" db="EMBL/GenBank/DDBJ databases">
        <title>Genomic Encyclopedia of Type Strains, Phase III (KMG-III): the genomes of soil and plant-associated and newly described type strains.</title>
        <authorList>
            <person name="Whitman W."/>
        </authorList>
    </citation>
    <scope>NUCLEOTIDE SEQUENCE [LARGE SCALE GENOMIC DNA]</scope>
    <source>
        <strain evidence="6 7">CGMCC 1.12700</strain>
    </source>
</reference>
<dbReference type="SUPFAM" id="SSF53448">
    <property type="entry name" value="Nucleotide-diphospho-sugar transferases"/>
    <property type="match status" value="1"/>
</dbReference>
<evidence type="ECO:0000313" key="7">
    <source>
        <dbReference type="Proteomes" id="UP000240572"/>
    </source>
</evidence>
<keyword evidence="2" id="KW-0328">Glycosyltransferase</keyword>
<dbReference type="RefSeq" id="WP_106525197.1">
    <property type="nucleotide sequence ID" value="NZ_PYGD01000014.1"/>
</dbReference>
<accession>A0A2P8CV76</accession>
<dbReference type="Pfam" id="PF00535">
    <property type="entry name" value="Glycos_transf_2"/>
    <property type="match status" value="1"/>
</dbReference>
<organism evidence="6 7">
    <name type="scientific">Taibaiella chishuiensis</name>
    <dbReference type="NCBI Taxonomy" id="1434707"/>
    <lineage>
        <taxon>Bacteria</taxon>
        <taxon>Pseudomonadati</taxon>
        <taxon>Bacteroidota</taxon>
        <taxon>Chitinophagia</taxon>
        <taxon>Chitinophagales</taxon>
        <taxon>Chitinophagaceae</taxon>
        <taxon>Taibaiella</taxon>
    </lineage>
</organism>
<evidence type="ECO:0000256" key="1">
    <source>
        <dbReference type="ARBA" id="ARBA00006739"/>
    </source>
</evidence>
<evidence type="ECO:0000313" key="6">
    <source>
        <dbReference type="EMBL" id="PSK88839.1"/>
    </source>
</evidence>
<feature type="domain" description="Galactosyltransferase C-terminal" evidence="5">
    <location>
        <begin position="160"/>
        <end position="227"/>
    </location>
</feature>
<keyword evidence="7" id="KW-1185">Reference proteome</keyword>
<comment type="caution">
    <text evidence="6">The sequence shown here is derived from an EMBL/GenBank/DDBJ whole genome shotgun (WGS) entry which is preliminary data.</text>
</comment>
<evidence type="ECO:0000256" key="3">
    <source>
        <dbReference type="ARBA" id="ARBA00022679"/>
    </source>
</evidence>
<dbReference type="EMBL" id="PYGD01000014">
    <property type="protein sequence ID" value="PSK88839.1"/>
    <property type="molecule type" value="Genomic_DNA"/>
</dbReference>
<name>A0A2P8CV76_9BACT</name>
<dbReference type="InterPro" id="IPR001173">
    <property type="entry name" value="Glyco_trans_2-like"/>
</dbReference>
<dbReference type="Proteomes" id="UP000240572">
    <property type="component" value="Unassembled WGS sequence"/>
</dbReference>
<dbReference type="PANTHER" id="PTHR43179">
    <property type="entry name" value="RHAMNOSYLTRANSFERASE WBBL"/>
    <property type="match status" value="1"/>
</dbReference>